<dbReference type="AlphaFoldDB" id="A0A8J4Y9U0"/>
<dbReference type="InterPro" id="IPR026698">
    <property type="entry name" value="UPF_C3orf38"/>
</dbReference>
<dbReference type="EMBL" id="JACEEZ010014661">
    <property type="protein sequence ID" value="KAG0719351.1"/>
    <property type="molecule type" value="Genomic_DNA"/>
</dbReference>
<name>A0A8J4Y9U0_CHIOP</name>
<sequence length="171" mass="18730">MNLLSSPYAAGIKGLLACLDTKTLHALAATATNNRILPDSNEEAAKVILAFTESIGRLFSYRRLTTRVLFDYLHTRGAAVRVADSKAELIEKVKKEWEESYGDQKPTAARKKVRAQATPPPPPQPTLPTINTTLNVNLTLQMNPTTTPPLTTKLQVLEVTYLSVNSAHGFT</sequence>
<dbReference type="PANTHER" id="PTHR21084">
    <property type="entry name" value="DENSE INCISORS"/>
    <property type="match status" value="1"/>
</dbReference>
<proteinExistence type="predicted"/>
<keyword evidence="3" id="KW-1185">Reference proteome</keyword>
<feature type="region of interest" description="Disordered" evidence="1">
    <location>
        <begin position="97"/>
        <end position="129"/>
    </location>
</feature>
<organism evidence="2 3">
    <name type="scientific">Chionoecetes opilio</name>
    <name type="common">Atlantic snow crab</name>
    <name type="synonym">Cancer opilio</name>
    <dbReference type="NCBI Taxonomy" id="41210"/>
    <lineage>
        <taxon>Eukaryota</taxon>
        <taxon>Metazoa</taxon>
        <taxon>Ecdysozoa</taxon>
        <taxon>Arthropoda</taxon>
        <taxon>Crustacea</taxon>
        <taxon>Multicrustacea</taxon>
        <taxon>Malacostraca</taxon>
        <taxon>Eumalacostraca</taxon>
        <taxon>Eucarida</taxon>
        <taxon>Decapoda</taxon>
        <taxon>Pleocyemata</taxon>
        <taxon>Brachyura</taxon>
        <taxon>Eubrachyura</taxon>
        <taxon>Majoidea</taxon>
        <taxon>Majidae</taxon>
        <taxon>Chionoecetes</taxon>
    </lineage>
</organism>
<gene>
    <name evidence="2" type="ORF">GWK47_050652</name>
</gene>
<evidence type="ECO:0000313" key="3">
    <source>
        <dbReference type="Proteomes" id="UP000770661"/>
    </source>
</evidence>
<dbReference type="PANTHER" id="PTHR21084:SF1">
    <property type="entry name" value="DENSE INCISORS"/>
    <property type="match status" value="1"/>
</dbReference>
<dbReference type="Pfam" id="PF15008">
    <property type="entry name" value="DUF4518"/>
    <property type="match status" value="1"/>
</dbReference>
<evidence type="ECO:0000256" key="1">
    <source>
        <dbReference type="SAM" id="MobiDB-lite"/>
    </source>
</evidence>
<comment type="caution">
    <text evidence="2">The sequence shown here is derived from an EMBL/GenBank/DDBJ whole genome shotgun (WGS) entry which is preliminary data.</text>
</comment>
<reference evidence="2" key="1">
    <citation type="submission" date="2020-07" db="EMBL/GenBank/DDBJ databases">
        <title>The High-quality genome of the commercially important snow crab, Chionoecetes opilio.</title>
        <authorList>
            <person name="Jeong J.-H."/>
            <person name="Ryu S."/>
        </authorList>
    </citation>
    <scope>NUCLEOTIDE SEQUENCE</scope>
    <source>
        <strain evidence="2">MADBK_172401_WGS</strain>
        <tissue evidence="2">Digestive gland</tissue>
    </source>
</reference>
<dbReference type="Proteomes" id="UP000770661">
    <property type="component" value="Unassembled WGS sequence"/>
</dbReference>
<evidence type="ECO:0000313" key="2">
    <source>
        <dbReference type="EMBL" id="KAG0719351.1"/>
    </source>
</evidence>
<accession>A0A8J4Y9U0</accession>
<protein>
    <submittedName>
        <fullName evidence="2">Uncharacterized protein</fullName>
    </submittedName>
</protein>
<dbReference type="OrthoDB" id="6407068at2759"/>